<dbReference type="SUPFAM" id="SSF50969">
    <property type="entry name" value="YVTN repeat-like/Quinoprotein amine dehydrogenase"/>
    <property type="match status" value="1"/>
</dbReference>
<dbReference type="EMBL" id="UINC01185206">
    <property type="protein sequence ID" value="SVD96794.1"/>
    <property type="molecule type" value="Genomic_DNA"/>
</dbReference>
<dbReference type="InterPro" id="IPR009451">
    <property type="entry name" value="Metamine_DH_Hvc"/>
</dbReference>
<keyword evidence="7" id="KW-0560">Oxidoreductase</keyword>
<dbReference type="AlphaFoldDB" id="A0A382ZMT9"/>
<dbReference type="GO" id="GO:0042597">
    <property type="term" value="C:periplasmic space"/>
    <property type="evidence" value="ECO:0007669"/>
    <property type="project" value="UniProtKB-SubCell"/>
</dbReference>
<dbReference type="InterPro" id="IPR011044">
    <property type="entry name" value="Quino_amine_DH_bsu"/>
</dbReference>
<feature type="non-terminal residue" evidence="8">
    <location>
        <position position="228"/>
    </location>
</feature>
<dbReference type="GO" id="GO:0030058">
    <property type="term" value="F:aliphatic amine dehydrogenase activity"/>
    <property type="evidence" value="ECO:0007669"/>
    <property type="project" value="InterPro"/>
</dbReference>
<comment type="subcellular location">
    <subcellularLocation>
        <location evidence="1">Periplasm</location>
    </subcellularLocation>
</comment>
<gene>
    <name evidence="8" type="ORF">METZ01_LOCUS449648</name>
</gene>
<reference evidence="8" key="1">
    <citation type="submission" date="2018-05" db="EMBL/GenBank/DDBJ databases">
        <authorList>
            <person name="Lanie J.A."/>
            <person name="Ng W.-L."/>
            <person name="Kazmierczak K.M."/>
            <person name="Andrzejewski T.M."/>
            <person name="Davidsen T.M."/>
            <person name="Wayne K.J."/>
            <person name="Tettelin H."/>
            <person name="Glass J.I."/>
            <person name="Rusch D."/>
            <person name="Podicherti R."/>
            <person name="Tsui H.-C.T."/>
            <person name="Winkler M.E."/>
        </authorList>
    </citation>
    <scope>NUCLEOTIDE SEQUENCE</scope>
</reference>
<dbReference type="Gene3D" id="2.130.10.10">
    <property type="entry name" value="YVTN repeat-like/Quinoprotein amine dehydrogenase"/>
    <property type="match status" value="1"/>
</dbReference>
<protein>
    <submittedName>
        <fullName evidence="8">Uncharacterized protein</fullName>
    </submittedName>
</protein>
<accession>A0A382ZMT9</accession>
<sequence length="228" mass="25149">MRIIIISLMCWIAAVSVSYAEIKPQTPQPREKMSYPGVNWFMLVDDVSGYIFDASTGGMQGLISISSMTPTVQPSMERREFYNAGSFYSRGAYGDRTDILTVHDFENLSPIAEVKIPDKITSLPIQNYIGLMSAGRHVAISNITPALSISIVDIEERVFVGEVSTPGCGLILPVENNDFLTICGDGSLMLIDLDSSGREQNRVRTKQFFGVQDDPIFDRPVPASDGWL</sequence>
<evidence type="ECO:0000256" key="3">
    <source>
        <dbReference type="ARBA" id="ARBA00022448"/>
    </source>
</evidence>
<organism evidence="8">
    <name type="scientific">marine metagenome</name>
    <dbReference type="NCBI Taxonomy" id="408172"/>
    <lineage>
        <taxon>unclassified sequences</taxon>
        <taxon>metagenomes</taxon>
        <taxon>ecological metagenomes</taxon>
    </lineage>
</organism>
<evidence type="ECO:0000313" key="8">
    <source>
        <dbReference type="EMBL" id="SVD96794.1"/>
    </source>
</evidence>
<proteinExistence type="inferred from homology"/>
<name>A0A382ZMT9_9ZZZZ</name>
<evidence type="ECO:0000256" key="4">
    <source>
        <dbReference type="ARBA" id="ARBA00022729"/>
    </source>
</evidence>
<evidence type="ECO:0000256" key="7">
    <source>
        <dbReference type="ARBA" id="ARBA00023002"/>
    </source>
</evidence>
<evidence type="ECO:0000256" key="2">
    <source>
        <dbReference type="ARBA" id="ARBA00010548"/>
    </source>
</evidence>
<comment type="similarity">
    <text evidence="2">Belongs to the aromatic amine dehydrogenase heavy chain family.</text>
</comment>
<dbReference type="InterPro" id="IPR015943">
    <property type="entry name" value="WD40/YVTN_repeat-like_dom_sf"/>
</dbReference>
<keyword evidence="5" id="KW-0574">Periplasm</keyword>
<keyword evidence="6" id="KW-0249">Electron transport</keyword>
<dbReference type="Pfam" id="PF06433">
    <property type="entry name" value="Me-amine-dh_H"/>
    <property type="match status" value="1"/>
</dbReference>
<evidence type="ECO:0000256" key="1">
    <source>
        <dbReference type="ARBA" id="ARBA00004418"/>
    </source>
</evidence>
<evidence type="ECO:0000256" key="6">
    <source>
        <dbReference type="ARBA" id="ARBA00022982"/>
    </source>
</evidence>
<keyword evidence="3" id="KW-0813">Transport</keyword>
<keyword evidence="4" id="KW-0732">Signal</keyword>
<evidence type="ECO:0000256" key="5">
    <source>
        <dbReference type="ARBA" id="ARBA00022764"/>
    </source>
</evidence>